<protein>
    <submittedName>
        <fullName evidence="4">Uncharacterized protein</fullName>
    </submittedName>
</protein>
<gene>
    <name evidence="4" type="ORF">FX983_01322</name>
</gene>
<comment type="caution">
    <text evidence="4">The sequence shown here is derived from an EMBL/GenBank/DDBJ whole genome shotgun (WGS) entry which is preliminary data.</text>
</comment>
<keyword evidence="1" id="KW-0472">Membrane</keyword>
<dbReference type="AlphaFoldDB" id="A0A6L5C1D4"/>
<feature type="domain" description="DUF6311" evidence="3">
    <location>
        <begin position="432"/>
        <end position="536"/>
    </location>
</feature>
<feature type="transmembrane region" description="Helical" evidence="1">
    <location>
        <begin position="365"/>
        <end position="382"/>
    </location>
</feature>
<dbReference type="InterPro" id="IPR046278">
    <property type="entry name" value="DUF6311"/>
</dbReference>
<evidence type="ECO:0000313" key="5">
    <source>
        <dbReference type="Proteomes" id="UP000475265"/>
    </source>
</evidence>
<accession>A0A6L5C1D4</accession>
<feature type="transmembrane region" description="Helical" evidence="1">
    <location>
        <begin position="12"/>
        <end position="31"/>
    </location>
</feature>
<evidence type="ECO:0000256" key="1">
    <source>
        <dbReference type="SAM" id="Phobius"/>
    </source>
</evidence>
<organism evidence="4 5">
    <name type="scientific">Pseudomonas frederiksbergensis</name>
    <dbReference type="NCBI Taxonomy" id="104087"/>
    <lineage>
        <taxon>Bacteria</taxon>
        <taxon>Pseudomonadati</taxon>
        <taxon>Pseudomonadota</taxon>
        <taxon>Gammaproteobacteria</taxon>
        <taxon>Pseudomonadales</taxon>
        <taxon>Pseudomonadaceae</taxon>
        <taxon>Pseudomonas</taxon>
    </lineage>
</organism>
<feature type="transmembrane region" description="Helical" evidence="1">
    <location>
        <begin position="100"/>
        <end position="118"/>
    </location>
</feature>
<proteinExistence type="predicted"/>
<evidence type="ECO:0000259" key="3">
    <source>
        <dbReference type="Pfam" id="PF25853"/>
    </source>
</evidence>
<dbReference type="InterPro" id="IPR058671">
    <property type="entry name" value="DUF6311_C"/>
</dbReference>
<reference evidence="4 5" key="1">
    <citation type="submission" date="2019-12" db="EMBL/GenBank/DDBJ databases">
        <title>Endophytic bacteria associated with Panax ginseng seedlings.</title>
        <authorList>
            <person name="Park J.M."/>
            <person name="Shin R."/>
            <person name="Jo S.H."/>
        </authorList>
    </citation>
    <scope>NUCLEOTIDE SEQUENCE [LARGE SCALE GENOMIC DNA]</scope>
    <source>
        <strain evidence="4 5">PgKB32</strain>
    </source>
</reference>
<sequence length="698" mass="76391">MKDSGKHWALELLPLLMGVVAFFIVIGPRALDPQNIAWLDSGDPATHYLGWVFFRHSPWTFPLGLNPSYGLELGSAIIFSDSNPLLAFVFKPFSAWLPETFQYFGIWLMACFVLQAWFAWKLVGLVTPNVALKLLGAGLFLFSPPMFLRMGGHLSLAGHFLVLAALYLALHPGVQKRRLAWGALLAATALVHAYLLAMVALIWIADLAGRTRNGQLTRRTALIELLVLFLLVSLCCWQAGYFSIGKGAVAGGFGLYRMNVLSLIDASGWSSIVPDLPEGPGDYEGFNFLGAGTLLAAIFAAVALLRRNTDFGRAVRSLPVLMLALVGLLLFALSNDIGLGLLNAHYPLPKAFVKLANIFRASGRMFWPVFYVIVFAIIYLVVRGNRPRTAVCLLAVALCVQVVDTRNGWAGLRQSRMMEPASEWATPLQDPFWKSAALHYANIRSLSPQNQPDTWQPLADYAATHGMKTDAAYLGRMSTTALEQAGEKATRMLQTGQYDPDSLYILDEKARLEAVKTVNSATDLLTRIDGMVLLAPGWKQCARCLAVEDEGLAMQSMPLIKVGQQQLFNHTTLHLVQGWGTPEAWGTWSDGAQAEIQLRVPPQASSIVIDALAFVLPMHAGQTVVFSINGVQALTTRLTTVQGNRIEIPITPAMREAIAGDRLMRIQVQLPDAISPKQLGLGEDQRVMGLGMKSLTVQ</sequence>
<dbReference type="EMBL" id="JAAAXX010000001">
    <property type="protein sequence ID" value="KAF2393357.1"/>
    <property type="molecule type" value="Genomic_DNA"/>
</dbReference>
<keyword evidence="1" id="KW-1133">Transmembrane helix</keyword>
<dbReference type="Proteomes" id="UP000475265">
    <property type="component" value="Unassembled WGS sequence"/>
</dbReference>
<keyword evidence="1" id="KW-0812">Transmembrane</keyword>
<feature type="domain" description="DUF6311" evidence="2">
    <location>
        <begin position="16"/>
        <end position="406"/>
    </location>
</feature>
<feature type="transmembrane region" description="Helical" evidence="1">
    <location>
        <begin position="317"/>
        <end position="345"/>
    </location>
</feature>
<name>A0A6L5C1D4_9PSED</name>
<feature type="transmembrane region" description="Helical" evidence="1">
    <location>
        <begin position="154"/>
        <end position="170"/>
    </location>
</feature>
<feature type="transmembrane region" description="Helical" evidence="1">
    <location>
        <begin position="225"/>
        <end position="244"/>
    </location>
</feature>
<dbReference type="Pfam" id="PF19830">
    <property type="entry name" value="DUF6311"/>
    <property type="match status" value="1"/>
</dbReference>
<dbReference type="Pfam" id="PF25853">
    <property type="entry name" value="DUF6311_C"/>
    <property type="match status" value="1"/>
</dbReference>
<feature type="transmembrane region" description="Helical" evidence="1">
    <location>
        <begin position="182"/>
        <end position="205"/>
    </location>
</feature>
<feature type="transmembrane region" description="Helical" evidence="1">
    <location>
        <begin position="285"/>
        <end position="305"/>
    </location>
</feature>
<evidence type="ECO:0000313" key="4">
    <source>
        <dbReference type="EMBL" id="KAF2393357.1"/>
    </source>
</evidence>
<dbReference type="RefSeq" id="WP_163908945.1">
    <property type="nucleotide sequence ID" value="NZ_JAAAXX010000001.1"/>
</dbReference>
<evidence type="ECO:0000259" key="2">
    <source>
        <dbReference type="Pfam" id="PF19830"/>
    </source>
</evidence>